<dbReference type="AlphaFoldDB" id="A0A833JQQ5"/>
<evidence type="ECO:0000313" key="2">
    <source>
        <dbReference type="Proteomes" id="UP000469950"/>
    </source>
</evidence>
<gene>
    <name evidence="1" type="ORF">F6453_1104</name>
</gene>
<sequence>MGAFPKLSVAMDGYSQALQGFDRAHMKRSFMRQTNGSNL</sequence>
<evidence type="ECO:0000313" key="1">
    <source>
        <dbReference type="EMBL" id="KAE8546362.1"/>
    </source>
</evidence>
<proteinExistence type="predicted"/>
<name>A0A833JQQ5_MARNT</name>
<protein>
    <submittedName>
        <fullName evidence="1">Uncharacterized protein</fullName>
    </submittedName>
</protein>
<comment type="caution">
    <text evidence="1">The sequence shown here is derived from an EMBL/GenBank/DDBJ whole genome shotgun (WGS) entry which is preliminary data.</text>
</comment>
<accession>A0A833JQQ5</accession>
<dbReference type="EMBL" id="WBMP01000004">
    <property type="protein sequence ID" value="KAE8546362.1"/>
    <property type="molecule type" value="Genomic_DNA"/>
</dbReference>
<organism evidence="1 2">
    <name type="scientific">Marinobacter nauticus</name>
    <name type="common">Marinobacter hydrocarbonoclasticus</name>
    <name type="synonym">Marinobacter aquaeolei</name>
    <dbReference type="NCBI Taxonomy" id="2743"/>
    <lineage>
        <taxon>Bacteria</taxon>
        <taxon>Pseudomonadati</taxon>
        <taxon>Pseudomonadota</taxon>
        <taxon>Gammaproteobacteria</taxon>
        <taxon>Pseudomonadales</taxon>
        <taxon>Marinobacteraceae</taxon>
        <taxon>Marinobacter</taxon>
    </lineage>
</organism>
<dbReference type="Proteomes" id="UP000469950">
    <property type="component" value="Unassembled WGS sequence"/>
</dbReference>
<reference evidence="1 2" key="1">
    <citation type="submission" date="2019-10" db="EMBL/GenBank/DDBJ databases">
        <title>Draft genome sequence of Marinobacter hydrocarbonoclasticus NCT7M from the microbiome of the marine copepod.</title>
        <authorList>
            <person name="Nuttall R."/>
            <person name="Sharma G."/>
            <person name="Moisander P."/>
        </authorList>
    </citation>
    <scope>NUCLEOTIDE SEQUENCE [LARGE SCALE GENOMIC DNA]</scope>
    <source>
        <strain evidence="1 2">NCT7M</strain>
    </source>
</reference>